<name>A0A1C3EKH9_9GAMM</name>
<dbReference type="PANTHER" id="PTHR30558:SF15">
    <property type="entry name" value="BIOPOLYMER TRANSPORT PROTEIN EXBD1"/>
    <property type="match status" value="1"/>
</dbReference>
<evidence type="ECO:0000256" key="7">
    <source>
        <dbReference type="RuleBase" id="RU003879"/>
    </source>
</evidence>
<proteinExistence type="inferred from homology"/>
<dbReference type="Pfam" id="PF02472">
    <property type="entry name" value="ExbD"/>
    <property type="match status" value="1"/>
</dbReference>
<dbReference type="AlphaFoldDB" id="A0A1C3EKH9"/>
<keyword evidence="4 7" id="KW-0812">Transmembrane</keyword>
<accession>A0A1C3EKH9</accession>
<keyword evidence="7" id="KW-0653">Protein transport</keyword>
<gene>
    <name evidence="9" type="ORF">A8L45_08895</name>
</gene>
<evidence type="ECO:0000256" key="3">
    <source>
        <dbReference type="ARBA" id="ARBA00022475"/>
    </source>
</evidence>
<evidence type="ECO:0000256" key="4">
    <source>
        <dbReference type="ARBA" id="ARBA00022692"/>
    </source>
</evidence>
<comment type="subcellular location">
    <subcellularLocation>
        <location evidence="1">Cell membrane</location>
        <topology evidence="1">Single-pass membrane protein</topology>
    </subcellularLocation>
    <subcellularLocation>
        <location evidence="7">Cell membrane</location>
        <topology evidence="7">Single-pass type II membrane protein</topology>
    </subcellularLocation>
</comment>
<comment type="caution">
    <text evidence="9">The sequence shown here is derived from an EMBL/GenBank/DDBJ whole genome shotgun (WGS) entry which is preliminary data.</text>
</comment>
<keyword evidence="10" id="KW-1185">Reference proteome</keyword>
<dbReference type="OrthoDB" id="9793581at2"/>
<dbReference type="GO" id="GO:0005886">
    <property type="term" value="C:plasma membrane"/>
    <property type="evidence" value="ECO:0007669"/>
    <property type="project" value="UniProtKB-SubCell"/>
</dbReference>
<organism evidence="9 10">
    <name type="scientific">Veronia pacifica</name>
    <dbReference type="NCBI Taxonomy" id="1080227"/>
    <lineage>
        <taxon>Bacteria</taxon>
        <taxon>Pseudomonadati</taxon>
        <taxon>Pseudomonadota</taxon>
        <taxon>Gammaproteobacteria</taxon>
        <taxon>Vibrionales</taxon>
        <taxon>Vibrionaceae</taxon>
        <taxon>Veronia</taxon>
    </lineage>
</organism>
<dbReference type="GO" id="GO:0022857">
    <property type="term" value="F:transmembrane transporter activity"/>
    <property type="evidence" value="ECO:0007669"/>
    <property type="project" value="InterPro"/>
</dbReference>
<evidence type="ECO:0000256" key="2">
    <source>
        <dbReference type="ARBA" id="ARBA00005811"/>
    </source>
</evidence>
<dbReference type="EMBL" id="LYBM01000013">
    <property type="protein sequence ID" value="ODA33742.1"/>
    <property type="molecule type" value="Genomic_DNA"/>
</dbReference>
<evidence type="ECO:0000256" key="6">
    <source>
        <dbReference type="ARBA" id="ARBA00023136"/>
    </source>
</evidence>
<dbReference type="STRING" id="1080227.A8L45_08895"/>
<dbReference type="GO" id="GO:0015031">
    <property type="term" value="P:protein transport"/>
    <property type="evidence" value="ECO:0007669"/>
    <property type="project" value="UniProtKB-KW"/>
</dbReference>
<reference evidence="9 10" key="1">
    <citation type="submission" date="2016-05" db="EMBL/GenBank/DDBJ databases">
        <title>Genomic Taxonomy of the Vibrionaceae.</title>
        <authorList>
            <person name="Gomez-Gil B."/>
            <person name="Enciso-Ibarra J."/>
        </authorList>
    </citation>
    <scope>NUCLEOTIDE SEQUENCE [LARGE SCALE GENOMIC DNA]</scope>
    <source>
        <strain evidence="9 10">CAIM 1920</strain>
    </source>
</reference>
<dbReference type="RefSeq" id="WP_068901381.1">
    <property type="nucleotide sequence ID" value="NZ_JBHUIF010000015.1"/>
</dbReference>
<evidence type="ECO:0000256" key="1">
    <source>
        <dbReference type="ARBA" id="ARBA00004162"/>
    </source>
</evidence>
<evidence type="ECO:0000256" key="5">
    <source>
        <dbReference type="ARBA" id="ARBA00022989"/>
    </source>
</evidence>
<keyword evidence="5 8" id="KW-1133">Transmembrane helix</keyword>
<feature type="transmembrane region" description="Helical" evidence="8">
    <location>
        <begin position="20"/>
        <end position="39"/>
    </location>
</feature>
<keyword evidence="7" id="KW-0813">Transport</keyword>
<keyword evidence="6 8" id="KW-0472">Membrane</keyword>
<protein>
    <submittedName>
        <fullName evidence="9">Biopolymer transporter ExbD</fullName>
    </submittedName>
</protein>
<sequence>MISHASDSQKESFGVDLTPLLDILFIVMVFLLLTASVQIKTMEVTIPSTNEKSVLSVTDSDVVTINILAEEPHWAIEGKAFSQWALFAGQIQETVARYPDRKVIIAPDKDASVERMLKLLAFLQTNNIDATNIVMEEDKT</sequence>
<evidence type="ECO:0000256" key="8">
    <source>
        <dbReference type="SAM" id="Phobius"/>
    </source>
</evidence>
<dbReference type="PANTHER" id="PTHR30558">
    <property type="entry name" value="EXBD MEMBRANE COMPONENT OF PMF-DRIVEN MACROMOLECULE IMPORT SYSTEM"/>
    <property type="match status" value="1"/>
</dbReference>
<keyword evidence="3" id="KW-1003">Cell membrane</keyword>
<comment type="similarity">
    <text evidence="2 7">Belongs to the ExbD/TolR family.</text>
</comment>
<dbReference type="Proteomes" id="UP000094936">
    <property type="component" value="Unassembled WGS sequence"/>
</dbReference>
<evidence type="ECO:0000313" key="10">
    <source>
        <dbReference type="Proteomes" id="UP000094936"/>
    </source>
</evidence>
<dbReference type="InterPro" id="IPR003400">
    <property type="entry name" value="ExbD"/>
</dbReference>
<evidence type="ECO:0000313" key="9">
    <source>
        <dbReference type="EMBL" id="ODA33742.1"/>
    </source>
</evidence>